<name>J6EZY6_TRIAS</name>
<dbReference type="GeneID" id="25984054"/>
<organism evidence="2 3">
    <name type="scientific">Trichosporon asahii var. asahii (strain ATCC 90039 / CBS 2479 / JCM 2466 / KCTC 7840 / NBRC 103889/ NCYC 2677 / UAMH 7654)</name>
    <name type="common">Yeast</name>
    <dbReference type="NCBI Taxonomy" id="1186058"/>
    <lineage>
        <taxon>Eukaryota</taxon>
        <taxon>Fungi</taxon>
        <taxon>Dikarya</taxon>
        <taxon>Basidiomycota</taxon>
        <taxon>Agaricomycotina</taxon>
        <taxon>Tremellomycetes</taxon>
        <taxon>Trichosporonales</taxon>
        <taxon>Trichosporonaceae</taxon>
        <taxon>Trichosporon</taxon>
    </lineage>
</organism>
<dbReference type="AlphaFoldDB" id="J6EZY6"/>
<dbReference type="VEuPathDB" id="FungiDB:A1Q1_00540"/>
<sequence length="274" mass="29890">MSSSVPSLPSTTVSAVPSASASPLPTDVAPRPSSGPQPPTGRPFFFNPTHSDEAQVCYFLVEAPSEKEPYYLPPPELRKIGESYCSDIGIWNKDLFACRTETANSTAVFETRAKGNQTSKNKTKCRPYGEYEESIRSAFWAEPQWPEHYDNSTHSIAIAYGTFNGTSTGARCCMIVNGDPVESTGKDLPYSANSPNPSNFSDYRNHALSPCLVIKDKGDKYKECILSTDYNALPMVESFRYYEVKSDSGQAATHKTALSFTLLAVATALFASVA</sequence>
<feature type="compositionally biased region" description="Low complexity" evidence="1">
    <location>
        <begin position="1"/>
        <end position="23"/>
    </location>
</feature>
<feature type="region of interest" description="Disordered" evidence="1">
    <location>
        <begin position="1"/>
        <end position="46"/>
    </location>
</feature>
<dbReference type="Proteomes" id="UP000002748">
    <property type="component" value="Unassembled WGS sequence"/>
</dbReference>
<comment type="caution">
    <text evidence="2">The sequence shown here is derived from an EMBL/GenBank/DDBJ whole genome shotgun (WGS) entry which is preliminary data.</text>
</comment>
<proteinExistence type="predicted"/>
<reference evidence="2 3" key="1">
    <citation type="journal article" date="2012" name="Eukaryot. Cell">
        <title>Draft genome sequence of CBS 2479, the standard type strain of Trichosporon asahii.</title>
        <authorList>
            <person name="Yang R.Y."/>
            <person name="Li H.T."/>
            <person name="Zhu H."/>
            <person name="Zhou G.P."/>
            <person name="Wang M."/>
            <person name="Wang L."/>
        </authorList>
    </citation>
    <scope>NUCLEOTIDE SEQUENCE [LARGE SCALE GENOMIC DNA]</scope>
    <source>
        <strain evidence="3">ATCC 90039 / CBS 2479 / JCM 2466 / KCTC 7840 / NCYC 2677 / UAMH 7654</strain>
    </source>
</reference>
<evidence type="ECO:0000256" key="1">
    <source>
        <dbReference type="SAM" id="MobiDB-lite"/>
    </source>
</evidence>
<dbReference type="EMBL" id="ALBS01000124">
    <property type="protein sequence ID" value="EJT50239.1"/>
    <property type="molecule type" value="Genomic_DNA"/>
</dbReference>
<evidence type="ECO:0000313" key="3">
    <source>
        <dbReference type="Proteomes" id="UP000002748"/>
    </source>
</evidence>
<evidence type="ECO:0000313" key="2">
    <source>
        <dbReference type="EMBL" id="EJT50239.1"/>
    </source>
</evidence>
<dbReference type="RefSeq" id="XP_014181330.1">
    <property type="nucleotide sequence ID" value="XM_014325855.1"/>
</dbReference>
<protein>
    <submittedName>
        <fullName evidence="2">Uncharacterized protein</fullName>
    </submittedName>
</protein>
<gene>
    <name evidence="2" type="ORF">A1Q1_00540</name>
</gene>
<dbReference type="KEGG" id="tasa:A1Q1_00540"/>
<dbReference type="HOGENOM" id="CLU_912731_0_0_1"/>
<accession>J6EZY6</accession>